<sequence length="320" mass="34306">MAGVRAWLAACGAAAITACWLAGAPAMAAQGTELRLCNHERVAQVPLRDDGGYLSIVISIAGHDLSALVDTGSDGGLLTPDMVGYLRLRLDPDHETVVHGTGGIAQATPNALVPDLRVGGVDFGARSVPVGELPGQPMIHPPVAGLLGGDILSRFDLDMDVPGGTLTLWNIQHGSMACAPPPAWDGPYETLPLRRQDNRFLLEVKLDGRPVTALLDSGARSRIVSPEVAHRAGVSQSQLDRDPGGVTAGVDGHKDIYHWHRFDNLQVGHELERNVTLTVAPLREHLEMLLGSDWFASHRVWISYATNQAFVRPAPRQPTR</sequence>
<dbReference type="GO" id="GO:0006508">
    <property type="term" value="P:proteolysis"/>
    <property type="evidence" value="ECO:0007669"/>
    <property type="project" value="UniProtKB-KW"/>
</dbReference>
<dbReference type="Proteomes" id="UP000032683">
    <property type="component" value="Unassembled WGS sequence"/>
</dbReference>
<dbReference type="AlphaFoldDB" id="A0A0D6Q5G7"/>
<feature type="chain" id="PRO_5002310457" description="Peptidase A2 domain-containing protein" evidence="5">
    <location>
        <begin position="29"/>
        <end position="320"/>
    </location>
</feature>
<dbReference type="GO" id="GO:0004190">
    <property type="term" value="F:aspartic-type endopeptidase activity"/>
    <property type="evidence" value="ECO:0007669"/>
    <property type="project" value="UniProtKB-KW"/>
</dbReference>
<dbReference type="SUPFAM" id="SSF50630">
    <property type="entry name" value="Acid proteases"/>
    <property type="match status" value="2"/>
</dbReference>
<feature type="signal peptide" evidence="5">
    <location>
        <begin position="1"/>
        <end position="28"/>
    </location>
</feature>
<dbReference type="Gene3D" id="2.40.70.10">
    <property type="entry name" value="Acid Proteases"/>
    <property type="match status" value="2"/>
</dbReference>
<evidence type="ECO:0000256" key="4">
    <source>
        <dbReference type="ARBA" id="ARBA00022801"/>
    </source>
</evidence>
<evidence type="ECO:0008006" key="8">
    <source>
        <dbReference type="Google" id="ProtNLM"/>
    </source>
</evidence>
<dbReference type="PANTHER" id="PTHR12917">
    <property type="entry name" value="ASPARTYL PROTEASE DDI-RELATED"/>
    <property type="match status" value="1"/>
</dbReference>
<proteinExistence type="inferred from homology"/>
<evidence type="ECO:0000256" key="1">
    <source>
        <dbReference type="ARBA" id="ARBA00009136"/>
    </source>
</evidence>
<organism evidence="6 7">
    <name type="scientific">Komagataeibacter xylinus NBRC 13693</name>
    <dbReference type="NCBI Taxonomy" id="1234668"/>
    <lineage>
        <taxon>Bacteria</taxon>
        <taxon>Pseudomonadati</taxon>
        <taxon>Pseudomonadota</taxon>
        <taxon>Alphaproteobacteria</taxon>
        <taxon>Acetobacterales</taxon>
        <taxon>Acetobacteraceae</taxon>
        <taxon>Komagataeibacter</taxon>
    </lineage>
</organism>
<dbReference type="CDD" id="cd05483">
    <property type="entry name" value="retropepsin_like_bacteria"/>
    <property type="match status" value="2"/>
</dbReference>
<comment type="caution">
    <text evidence="6">The sequence shown here is derived from an EMBL/GenBank/DDBJ whole genome shotgun (WGS) entry which is preliminary data.</text>
</comment>
<evidence type="ECO:0000313" key="6">
    <source>
        <dbReference type="EMBL" id="GAN98777.1"/>
    </source>
</evidence>
<keyword evidence="2" id="KW-0645">Protease</keyword>
<evidence type="ECO:0000256" key="2">
    <source>
        <dbReference type="ARBA" id="ARBA00022670"/>
    </source>
</evidence>
<dbReference type="Pfam" id="PF13650">
    <property type="entry name" value="Asp_protease_2"/>
    <property type="match status" value="1"/>
</dbReference>
<dbReference type="RefSeq" id="WP_052953068.1">
    <property type="nucleotide sequence ID" value="NZ_BANJ01000011.1"/>
</dbReference>
<accession>A0A0D6Q5G7</accession>
<comment type="similarity">
    <text evidence="1">Belongs to the DDI1 family.</text>
</comment>
<dbReference type="PROSITE" id="PS51257">
    <property type="entry name" value="PROKAR_LIPOPROTEIN"/>
    <property type="match status" value="1"/>
</dbReference>
<dbReference type="Pfam" id="PF13975">
    <property type="entry name" value="gag-asp_proteas"/>
    <property type="match status" value="1"/>
</dbReference>
<dbReference type="InterPro" id="IPR034122">
    <property type="entry name" value="Retropepsin-like_bacterial"/>
</dbReference>
<evidence type="ECO:0000313" key="7">
    <source>
        <dbReference type="Proteomes" id="UP000032683"/>
    </source>
</evidence>
<reference evidence="6 7" key="1">
    <citation type="submission" date="2012-11" db="EMBL/GenBank/DDBJ databases">
        <title>Whole genome sequence of Gluconacetobacter xylinus NBRC 13693.</title>
        <authorList>
            <person name="Azuma Y."/>
            <person name="Higashiura N."/>
            <person name="Hirakawa H."/>
            <person name="Matsushita K."/>
        </authorList>
    </citation>
    <scope>NUCLEOTIDE SEQUENCE [LARGE SCALE GENOMIC DNA]</scope>
    <source>
        <strain evidence="6 7">NBRC 13693</strain>
    </source>
</reference>
<gene>
    <name evidence="6" type="ORF">Gxy13693_011_011</name>
</gene>
<dbReference type="InterPro" id="IPR021109">
    <property type="entry name" value="Peptidase_aspartic_dom_sf"/>
</dbReference>
<keyword evidence="3" id="KW-0064">Aspartyl protease</keyword>
<keyword evidence="5" id="KW-0732">Signal</keyword>
<name>A0A0D6Q5G7_KOMXY</name>
<dbReference type="PANTHER" id="PTHR12917:SF1">
    <property type="entry name" value="AT13091P"/>
    <property type="match status" value="1"/>
</dbReference>
<evidence type="ECO:0000256" key="3">
    <source>
        <dbReference type="ARBA" id="ARBA00022750"/>
    </source>
</evidence>
<dbReference type="EMBL" id="BANJ01000011">
    <property type="protein sequence ID" value="GAN98777.1"/>
    <property type="molecule type" value="Genomic_DNA"/>
</dbReference>
<protein>
    <recommendedName>
        <fullName evidence="8">Peptidase A2 domain-containing protein</fullName>
    </recommendedName>
</protein>
<keyword evidence="4" id="KW-0378">Hydrolase</keyword>
<evidence type="ECO:0000256" key="5">
    <source>
        <dbReference type="SAM" id="SignalP"/>
    </source>
</evidence>